<evidence type="ECO:0000313" key="3">
    <source>
        <dbReference type="Proteomes" id="UP001595914"/>
    </source>
</evidence>
<feature type="transmembrane region" description="Helical" evidence="1">
    <location>
        <begin position="111"/>
        <end position="132"/>
    </location>
</feature>
<keyword evidence="2" id="KW-0489">Methyltransferase</keyword>
<keyword evidence="3" id="KW-1185">Reference proteome</keyword>
<keyword evidence="2" id="KW-0808">Transferase</keyword>
<feature type="transmembrane region" description="Helical" evidence="1">
    <location>
        <begin position="138"/>
        <end position="158"/>
    </location>
</feature>
<feature type="transmembrane region" description="Helical" evidence="1">
    <location>
        <begin position="211"/>
        <end position="231"/>
    </location>
</feature>
<dbReference type="Proteomes" id="UP001595914">
    <property type="component" value="Unassembled WGS sequence"/>
</dbReference>
<feature type="transmembrane region" description="Helical" evidence="1">
    <location>
        <begin position="252"/>
        <end position="272"/>
    </location>
</feature>
<dbReference type="RefSeq" id="WP_378419636.1">
    <property type="nucleotide sequence ID" value="NZ_JBHSFO010000014.1"/>
</dbReference>
<organism evidence="2 3">
    <name type="scientific">Rhodococcus kronopolitis</name>
    <dbReference type="NCBI Taxonomy" id="1460226"/>
    <lineage>
        <taxon>Bacteria</taxon>
        <taxon>Bacillati</taxon>
        <taxon>Actinomycetota</taxon>
        <taxon>Actinomycetes</taxon>
        <taxon>Mycobacteriales</taxon>
        <taxon>Nocardiaceae</taxon>
        <taxon>Rhodococcus</taxon>
    </lineage>
</organism>
<sequence length="437" mass="45962">MTPEALGVGVLRSAVLLVPVLFGAVLVLVTRTDHAGRDRASTDRLHAGAALATLWNATALLVVNATAVHAGWWTFGTEGASWSGVPIDVVFGWAVLWGAVPVLLGRWVRPWLTALVLVAADAVAMKGLAPMVVLGESWWWGEATAVAVALVPGLVLGQSTATGRALRTRVVLQVLLFAALLLFVVPTATFASTGTGWSERLAVVGGPVDLLLAQVALVAGVVALRSVAEFACHGGTPFPWDPPDRLVCTGPYAYVANPMQVCAVLILALGAVIVSEPWLAAVAVTGAVFGAGVASWHERAALRGRFGSAWLAYRRQVRDWLPRWRPTPLRPVGVLYPAAGCDPCSELGDWFARRGGTALRLVPAEDHPEPLVRLRYECPVTGESADGVRAVGHALEHLNLGWAVLGWLLRAPVLASLAQLVTDAVGGGPREIRSGAG</sequence>
<keyword evidence="1" id="KW-0812">Transmembrane</keyword>
<feature type="transmembrane region" description="Helical" evidence="1">
    <location>
        <begin position="6"/>
        <end position="29"/>
    </location>
</feature>
<keyword evidence="1" id="KW-0472">Membrane</keyword>
<feature type="transmembrane region" description="Helical" evidence="1">
    <location>
        <begin position="278"/>
        <end position="296"/>
    </location>
</feature>
<dbReference type="GO" id="GO:0032259">
    <property type="term" value="P:methylation"/>
    <property type="evidence" value="ECO:0007669"/>
    <property type="project" value="UniProtKB-KW"/>
</dbReference>
<dbReference type="GO" id="GO:0004671">
    <property type="term" value="F:protein C-terminal S-isoprenylcysteine carboxyl O-methyltransferase activity"/>
    <property type="evidence" value="ECO:0007669"/>
    <property type="project" value="UniProtKB-EC"/>
</dbReference>
<keyword evidence="1" id="KW-1133">Transmembrane helix</keyword>
<dbReference type="EC" id="2.1.1.334" evidence="2"/>
<feature type="transmembrane region" description="Helical" evidence="1">
    <location>
        <begin position="85"/>
        <end position="104"/>
    </location>
</feature>
<dbReference type="EC" id="2.1.1.100" evidence="2"/>
<evidence type="ECO:0000313" key="2">
    <source>
        <dbReference type="EMBL" id="MFC4605901.1"/>
    </source>
</evidence>
<feature type="transmembrane region" description="Helical" evidence="1">
    <location>
        <begin position="170"/>
        <end position="191"/>
    </location>
</feature>
<evidence type="ECO:0000256" key="1">
    <source>
        <dbReference type="SAM" id="Phobius"/>
    </source>
</evidence>
<proteinExistence type="predicted"/>
<protein>
    <submittedName>
        <fullName evidence="2">Methyltransferase family protein</fullName>
        <ecNumber evidence="2">2.1.1.100</ecNumber>
        <ecNumber evidence="2">2.1.1.334</ecNumber>
    </submittedName>
</protein>
<comment type="caution">
    <text evidence="2">The sequence shown here is derived from an EMBL/GenBank/DDBJ whole genome shotgun (WGS) entry which is preliminary data.</text>
</comment>
<feature type="transmembrane region" description="Helical" evidence="1">
    <location>
        <begin position="50"/>
        <end position="73"/>
    </location>
</feature>
<accession>A0ABV9FV82</accession>
<reference evidence="3" key="1">
    <citation type="journal article" date="2019" name="Int. J. Syst. Evol. Microbiol.">
        <title>The Global Catalogue of Microorganisms (GCM) 10K type strain sequencing project: providing services to taxonomists for standard genome sequencing and annotation.</title>
        <authorList>
            <consortium name="The Broad Institute Genomics Platform"/>
            <consortium name="The Broad Institute Genome Sequencing Center for Infectious Disease"/>
            <person name="Wu L."/>
            <person name="Ma J."/>
        </authorList>
    </citation>
    <scope>NUCLEOTIDE SEQUENCE [LARGE SCALE GENOMIC DNA]</scope>
    <source>
        <strain evidence="3">CCUG 54520</strain>
    </source>
</reference>
<gene>
    <name evidence="2" type="ORF">ACFO6S_19545</name>
</gene>
<dbReference type="Gene3D" id="1.20.120.1630">
    <property type="match status" value="1"/>
</dbReference>
<dbReference type="EMBL" id="JBHSFO010000014">
    <property type="protein sequence ID" value="MFC4605901.1"/>
    <property type="molecule type" value="Genomic_DNA"/>
</dbReference>
<name>A0ABV9FV82_9NOCA</name>